<dbReference type="InterPro" id="IPR051232">
    <property type="entry name" value="ARID/SWI1_ChromRemod"/>
</dbReference>
<dbReference type="InterPro" id="IPR001606">
    <property type="entry name" value="ARID_dom"/>
</dbReference>
<feature type="region of interest" description="Disordered" evidence="4">
    <location>
        <begin position="1"/>
        <end position="24"/>
    </location>
</feature>
<feature type="compositionally biased region" description="Acidic residues" evidence="4">
    <location>
        <begin position="1117"/>
        <end position="1132"/>
    </location>
</feature>
<feature type="compositionally biased region" description="Low complexity" evidence="4">
    <location>
        <begin position="850"/>
        <end position="864"/>
    </location>
</feature>
<dbReference type="CDD" id="cd20390">
    <property type="entry name" value="Tudor_ARID4_rpt2"/>
    <property type="match status" value="1"/>
</dbReference>
<feature type="compositionally biased region" description="Low complexity" evidence="4">
    <location>
        <begin position="923"/>
        <end position="933"/>
    </location>
</feature>
<reference evidence="7" key="2">
    <citation type="submission" date="2023-11" db="UniProtKB">
        <authorList>
            <consortium name="WormBaseParasite"/>
        </authorList>
    </citation>
    <scope>IDENTIFICATION</scope>
</reference>
<feature type="compositionally biased region" description="Basic and acidic residues" evidence="4">
    <location>
        <begin position="1278"/>
        <end position="1288"/>
    </location>
</feature>
<feature type="region of interest" description="Disordered" evidence="4">
    <location>
        <begin position="1975"/>
        <end position="2034"/>
    </location>
</feature>
<feature type="compositionally biased region" description="Basic and acidic residues" evidence="4">
    <location>
        <begin position="1104"/>
        <end position="1116"/>
    </location>
</feature>
<feature type="region of interest" description="Disordered" evidence="4">
    <location>
        <begin position="144"/>
        <end position="219"/>
    </location>
</feature>
<evidence type="ECO:0000256" key="1">
    <source>
        <dbReference type="ARBA" id="ARBA00023015"/>
    </source>
</evidence>
<evidence type="ECO:0000256" key="3">
    <source>
        <dbReference type="ARBA" id="ARBA00023242"/>
    </source>
</evidence>
<feature type="compositionally biased region" description="Low complexity" evidence="4">
    <location>
        <begin position="1536"/>
        <end position="1561"/>
    </location>
</feature>
<feature type="region of interest" description="Disordered" evidence="4">
    <location>
        <begin position="442"/>
        <end position="657"/>
    </location>
</feature>
<accession>A0AA85JGK4</accession>
<feature type="compositionally biased region" description="Low complexity" evidence="4">
    <location>
        <begin position="563"/>
        <end position="650"/>
    </location>
</feature>
<proteinExistence type="predicted"/>
<feature type="compositionally biased region" description="Polar residues" evidence="4">
    <location>
        <begin position="1"/>
        <end position="10"/>
    </location>
</feature>
<feature type="compositionally biased region" description="Polar residues" evidence="4">
    <location>
        <begin position="1806"/>
        <end position="1820"/>
    </location>
</feature>
<feature type="compositionally biased region" description="Basic residues" evidence="4">
    <location>
        <begin position="2114"/>
        <end position="2124"/>
    </location>
</feature>
<feature type="compositionally biased region" description="Low complexity" evidence="4">
    <location>
        <begin position="786"/>
        <end position="807"/>
    </location>
</feature>
<feature type="compositionally biased region" description="Low complexity" evidence="4">
    <location>
        <begin position="1738"/>
        <end position="1752"/>
    </location>
</feature>
<feature type="region of interest" description="Disordered" evidence="4">
    <location>
        <begin position="1103"/>
        <end position="1293"/>
    </location>
</feature>
<dbReference type="GO" id="GO:0000976">
    <property type="term" value="F:transcription cis-regulatory region binding"/>
    <property type="evidence" value="ECO:0007669"/>
    <property type="project" value="TreeGrafter"/>
</dbReference>
<dbReference type="SUPFAM" id="SSF54160">
    <property type="entry name" value="Chromo domain-like"/>
    <property type="match status" value="1"/>
</dbReference>
<feature type="compositionally biased region" description="Basic residues" evidence="4">
    <location>
        <begin position="1197"/>
        <end position="1206"/>
    </location>
</feature>
<feature type="region of interest" description="Disordered" evidence="4">
    <location>
        <begin position="897"/>
        <end position="937"/>
    </location>
</feature>
<evidence type="ECO:0000259" key="5">
    <source>
        <dbReference type="PROSITE" id="PS51011"/>
    </source>
</evidence>
<feature type="region of interest" description="Disordered" evidence="4">
    <location>
        <begin position="1318"/>
        <end position="1363"/>
    </location>
</feature>
<feature type="compositionally biased region" description="Polar residues" evidence="4">
    <location>
        <begin position="1318"/>
        <end position="1340"/>
    </location>
</feature>
<feature type="region of interest" description="Disordered" evidence="4">
    <location>
        <begin position="2062"/>
        <end position="2152"/>
    </location>
</feature>
<evidence type="ECO:0000256" key="4">
    <source>
        <dbReference type="SAM" id="MobiDB-lite"/>
    </source>
</evidence>
<feature type="compositionally biased region" description="Basic and acidic residues" evidence="4">
    <location>
        <begin position="1233"/>
        <end position="1247"/>
    </location>
</feature>
<evidence type="ECO:0000313" key="7">
    <source>
        <dbReference type="WBParaSite" id="TREG1_21530.1"/>
    </source>
</evidence>
<dbReference type="SUPFAM" id="SSF46774">
    <property type="entry name" value="ARID-like"/>
    <property type="match status" value="1"/>
</dbReference>
<dbReference type="WBParaSite" id="TREG1_21530.1">
    <property type="protein sequence ID" value="TREG1_21530.1"/>
    <property type="gene ID" value="TREG1_21530"/>
</dbReference>
<keyword evidence="3" id="KW-0539">Nucleus</keyword>
<keyword evidence="6" id="KW-1185">Reference proteome</keyword>
<feature type="compositionally biased region" description="Polar residues" evidence="4">
    <location>
        <begin position="2005"/>
        <end position="2015"/>
    </location>
</feature>
<dbReference type="GO" id="GO:0006357">
    <property type="term" value="P:regulation of transcription by RNA polymerase II"/>
    <property type="evidence" value="ECO:0007669"/>
    <property type="project" value="TreeGrafter"/>
</dbReference>
<dbReference type="PANTHER" id="PTHR13964:SF27">
    <property type="entry name" value="HAT-TRICK, ISOFORM D"/>
    <property type="match status" value="1"/>
</dbReference>
<dbReference type="PANTHER" id="PTHR13964">
    <property type="entry name" value="RBP-RELATED"/>
    <property type="match status" value="1"/>
</dbReference>
<feature type="compositionally biased region" description="Polar residues" evidence="4">
    <location>
        <begin position="1133"/>
        <end position="1144"/>
    </location>
</feature>
<dbReference type="SMART" id="SM01014">
    <property type="entry name" value="ARID"/>
    <property type="match status" value="1"/>
</dbReference>
<feature type="compositionally biased region" description="Low complexity" evidence="4">
    <location>
        <begin position="454"/>
        <end position="466"/>
    </location>
</feature>
<feature type="compositionally biased region" description="Polar residues" evidence="4">
    <location>
        <begin position="1167"/>
        <end position="1187"/>
    </location>
</feature>
<feature type="compositionally biased region" description="Polar residues" evidence="4">
    <location>
        <begin position="2130"/>
        <end position="2141"/>
    </location>
</feature>
<keyword evidence="1" id="KW-0805">Transcription regulation</keyword>
<evidence type="ECO:0000313" key="6">
    <source>
        <dbReference type="Proteomes" id="UP000050795"/>
    </source>
</evidence>
<feature type="compositionally biased region" description="Polar residues" evidence="4">
    <location>
        <begin position="1248"/>
        <end position="1261"/>
    </location>
</feature>
<feature type="compositionally biased region" description="Polar residues" evidence="4">
    <location>
        <begin position="467"/>
        <end position="482"/>
    </location>
</feature>
<feature type="compositionally biased region" description="Low complexity" evidence="4">
    <location>
        <begin position="1715"/>
        <end position="1726"/>
    </location>
</feature>
<feature type="domain" description="ARID" evidence="5">
    <location>
        <begin position="662"/>
        <end position="754"/>
    </location>
</feature>
<feature type="region of interest" description="Disordered" evidence="4">
    <location>
        <begin position="1799"/>
        <end position="1844"/>
    </location>
</feature>
<feature type="region of interest" description="Disordered" evidence="4">
    <location>
        <begin position="840"/>
        <end position="872"/>
    </location>
</feature>
<feature type="compositionally biased region" description="Basic and acidic residues" evidence="4">
    <location>
        <begin position="184"/>
        <end position="219"/>
    </location>
</feature>
<feature type="compositionally biased region" description="Low complexity" evidence="4">
    <location>
        <begin position="1687"/>
        <end position="1696"/>
    </location>
</feature>
<feature type="compositionally biased region" description="Basic and acidic residues" evidence="4">
    <location>
        <begin position="543"/>
        <end position="559"/>
    </location>
</feature>
<feature type="region of interest" description="Disordered" evidence="4">
    <location>
        <begin position="1648"/>
        <end position="1766"/>
    </location>
</feature>
<dbReference type="PROSITE" id="PS51011">
    <property type="entry name" value="ARID"/>
    <property type="match status" value="1"/>
</dbReference>
<dbReference type="GO" id="GO:0005634">
    <property type="term" value="C:nucleus"/>
    <property type="evidence" value="ECO:0007669"/>
    <property type="project" value="TreeGrafter"/>
</dbReference>
<feature type="compositionally biased region" description="Low complexity" evidence="4">
    <location>
        <begin position="1353"/>
        <end position="1363"/>
    </location>
</feature>
<feature type="region of interest" description="Disordered" evidence="4">
    <location>
        <begin position="782"/>
        <end position="825"/>
    </location>
</feature>
<dbReference type="SMART" id="SM00501">
    <property type="entry name" value="BRIGHT"/>
    <property type="match status" value="1"/>
</dbReference>
<evidence type="ECO:0000256" key="2">
    <source>
        <dbReference type="ARBA" id="ARBA00023163"/>
    </source>
</evidence>
<feature type="compositionally biased region" description="Polar residues" evidence="4">
    <location>
        <begin position="517"/>
        <end position="535"/>
    </location>
</feature>
<keyword evidence="2" id="KW-0804">Transcription</keyword>
<dbReference type="InterPro" id="IPR016197">
    <property type="entry name" value="Chromo-like_dom_sf"/>
</dbReference>
<dbReference type="Gene3D" id="2.30.30.140">
    <property type="match status" value="3"/>
</dbReference>
<dbReference type="Pfam" id="PF01388">
    <property type="entry name" value="ARID"/>
    <property type="match status" value="1"/>
</dbReference>
<organism evidence="6 7">
    <name type="scientific">Trichobilharzia regenti</name>
    <name type="common">Nasal bird schistosome</name>
    <dbReference type="NCBI Taxonomy" id="157069"/>
    <lineage>
        <taxon>Eukaryota</taxon>
        <taxon>Metazoa</taxon>
        <taxon>Spiralia</taxon>
        <taxon>Lophotrochozoa</taxon>
        <taxon>Platyhelminthes</taxon>
        <taxon>Trematoda</taxon>
        <taxon>Digenea</taxon>
        <taxon>Strigeidida</taxon>
        <taxon>Schistosomatoidea</taxon>
        <taxon>Schistosomatidae</taxon>
        <taxon>Trichobilharzia</taxon>
    </lineage>
</organism>
<sequence>MSSNNNNRSTIPGGAGSNTGAHGSRHSLPPSFLVVGTAVSAKYRGAFCEATVDHVERGFRLRVQLKSNKSIVFADKNSLVSGSPVVGSEVVVQIPNSSPIQNGLGVVTRVTDTSMYSVVFDDGDRRTLRRTQLVLKGERHFKESESLDSLPLTNPEQFRQPVIDQRRKHRSGEESSTMDANVPEIKKENVSVKNDIKVSNENVSDHNIKPEEPTEDHDKNISLNCKIDGDVHCPAITEISVDEEKAELSQSKAESKSDVVATDIKQLPTGYCRLLGRLVMVDMPLTAKDCIGSPTHGSSTPIVKSPSLLSRRRFTPALVVLPSAMPSIDLGNTSKSIGSDGVNEDDVKTPSYKLLVRSFKDNKFFAVSVAFVRRLKRSDAVEISHSHPTLRSAFERALLWLDRCELPISWGENSIELMLGTKDWRSLKRRCKLTGSDFSDSTILSPPNLKHSRVSSPASSEASHTANNCRENFQKSSGTRSVNKSDKAARKRPRLSDKTQSPRSSCRLKVKRLKTQILRSDTTGDNQSDDASSNEFSKRSTATKHENAKENMKSQKSDDDSSDSTSSDEGTSSNSVESDTSDTRSLSSLVSSSTNKSSSSVSSTISSLSSSSSSITSSCSTGSTSSSSSTNNSTSSSINSSSSTTASCASPDRSSTSSVAGFEARDRWIAQLYRFMDERGTPINKAPSLANKDLDLYKLYKLVQKLGGFHRVTSQLKWGYVYSKMDLPQNVSGGPRNLQAAFKKYLYPWDDITKKLGTNICELPSPRPRYSSSVQNASPIVQVSGSTSAPTTNSSASASTSASTNSTKLQLFSSREKQSQDSGNLEMGVKSSILDSAEITQASSTEESKTTAVTNTTSTTTTSLSKKRASDKNCAVDQQLAPYLKAMDDEYTCQATPLRKSTSSDDKLSKTASVTDGADRPISSASSNSSSKSAFRKRSYDSTMTDIPLINFGRECIGAMGDLSNRIIPVRSRVRVRCGDHVAYEAKVLKHIRPQPSICSRKTDSADGSSTIPTSAAAVWAGVGDIQYRVHYMGWNTRHDEVVPRSRIISVIEWGRGVDEGRPPSCSSLSPIVHEPRKGNTIKIRNESLSKDICTKLSSSTDIKVAEKESADKEAQDESTLEDDNEHEDDDSNQSQTTETASDNITTTAPIIRRRRLMFSSHKPGRQISSRKPSSLSKRNESSSQRLSKLPLLSRFHLPKTHRHVTKTNISEESKQLNTDSIVKKAKTTSRGSKTDRKSVKKLDPVKRSQSNISLGSDISGTSSPTPSSKTQIKPKKMKIENRSDESTSQKSYSISDIIPTVEIKRLITDTLSTDIGRQSVDNHQSTNKLPTKATTSQRKVVNKKSPRKAFTSSESSSKLSPTLKSKLMSVSNAFKAKKFVSKLSKLTKRKAVHNESNISPRKLIKQEERISGRNLFEDCFNNLSLKTGLSRTLPSTTSKDNKMSKLIQLKENDKLSVVTDKLSFSCAPLSLQTTAMTTTTPVAIPSFASSSSSSSGSFATTKNENEDKYSLLREKRSEESSIKQILFKKKETKTTSHPTKKLTTTTTTTPPTTTTTATTTTPTIVTTAGISAAISTTAPATITSISTPAVVTDTTTTATTVYPRISVLDNYDAYRYIGLERKITESDFTSSTGANLKLVISRINEKSKSKTKSKKLSKSTDEKYPVNKSNNQYVHPSPYIEDISDGDSSSSSSASDNDEIESASKSSRSRLRNSARNSTNSSTTSSHKKHEHPIKQSTITISDISSASSNIDSEHEDNNNNNNMTSEYLHNEIIDSSSESVYGTNDALPRLTRSQHRQLLGDTPPGSTLQTAAPTPSNRSASTTHASKSAKHKSSQLKEQSDEIENITEVSTEMEDLPILSQMQQPHVDLSDSEVIGKLDGMPTQKTGNDENDAESVSENCECIDLEKMDISMKEGSVESPTNHSIPNLSPKVPYDDTEDIDVGINEYQNESIVSEPTIIHDKQVEVSREDIEKALGDNDTEDDRSSVETMSTDPMDGMLYDLTMSSVKSRQQLSSNEDEEVEEVPHSVHSSDQPVDITATVDTLPDKETQPINEVVEVKETNETVENKPTIEPVNDEQRDKITEIEQTNVPKSRSRVRRSSSNSNSTDTTGRRGKRRNRSSSHRVMISETSSALNTNSPHYPPISPHPGSGTIVSPPVPSGSKAGVSQANNRPTVSLRRFGGPFLPIPGYNDLPPEMRCYVLQERMRQIVGAWRQAKQCLKDLDHRCSRSRRLKARKYLENLTNIALSSAGLKNCRQVVS</sequence>
<dbReference type="InterPro" id="IPR036431">
    <property type="entry name" value="ARID_dom_sf"/>
</dbReference>
<name>A0AA85JGK4_TRIRE</name>
<feature type="compositionally biased region" description="Low complexity" evidence="4">
    <location>
        <begin position="1262"/>
        <end position="1272"/>
    </location>
</feature>
<reference evidence="6" key="1">
    <citation type="submission" date="2022-06" db="EMBL/GenBank/DDBJ databases">
        <authorList>
            <person name="Berger JAMES D."/>
            <person name="Berger JAMES D."/>
        </authorList>
    </citation>
    <scope>NUCLEOTIDE SEQUENCE [LARGE SCALE GENOMIC DNA]</scope>
</reference>
<dbReference type="Gene3D" id="1.10.150.60">
    <property type="entry name" value="ARID DNA-binding domain"/>
    <property type="match status" value="1"/>
</dbReference>
<dbReference type="Proteomes" id="UP000050795">
    <property type="component" value="Unassembled WGS sequence"/>
</dbReference>
<feature type="region of interest" description="Disordered" evidence="4">
    <location>
        <begin position="1530"/>
        <end position="1561"/>
    </location>
</feature>
<protein>
    <recommendedName>
        <fullName evidence="5">ARID domain-containing protein</fullName>
    </recommendedName>
</protein>